<evidence type="ECO:0000313" key="7">
    <source>
        <dbReference type="EMBL" id="KAA3678266.1"/>
    </source>
</evidence>
<dbReference type="Pfam" id="PF03957">
    <property type="entry name" value="Jun"/>
    <property type="match status" value="1"/>
</dbReference>
<dbReference type="AlphaFoldDB" id="A0A5J4NRQ0"/>
<dbReference type="InterPro" id="IPR002112">
    <property type="entry name" value="Leuzip_Jun"/>
</dbReference>
<evidence type="ECO:0000256" key="2">
    <source>
        <dbReference type="ARBA" id="ARBA00023015"/>
    </source>
</evidence>
<evidence type="ECO:0000256" key="3">
    <source>
        <dbReference type="ARBA" id="ARBA00023125"/>
    </source>
</evidence>
<dbReference type="SMART" id="SM00338">
    <property type="entry name" value="BRLZ"/>
    <property type="match status" value="1"/>
</dbReference>
<dbReference type="GO" id="GO:0051726">
    <property type="term" value="P:regulation of cell cycle"/>
    <property type="evidence" value="ECO:0007669"/>
    <property type="project" value="TreeGrafter"/>
</dbReference>
<proteinExistence type="inferred from homology"/>
<dbReference type="GO" id="GO:0000981">
    <property type="term" value="F:DNA-binding transcription factor activity, RNA polymerase II-specific"/>
    <property type="evidence" value="ECO:0007669"/>
    <property type="project" value="TreeGrafter"/>
</dbReference>
<comment type="similarity">
    <text evidence="1">Belongs to the bZIP family. Jun subfamily.</text>
</comment>
<dbReference type="PRINTS" id="PR00043">
    <property type="entry name" value="LEUZIPPRJUN"/>
</dbReference>
<evidence type="ECO:0000313" key="8">
    <source>
        <dbReference type="Proteomes" id="UP000324629"/>
    </source>
</evidence>
<dbReference type="PROSITE" id="PS50217">
    <property type="entry name" value="BZIP"/>
    <property type="match status" value="1"/>
</dbReference>
<dbReference type="PROSITE" id="PS00036">
    <property type="entry name" value="BZIP_BASIC"/>
    <property type="match status" value="1"/>
</dbReference>
<evidence type="ECO:0000256" key="4">
    <source>
        <dbReference type="ARBA" id="ARBA00023163"/>
    </source>
</evidence>
<keyword evidence="2" id="KW-0805">Transcription regulation</keyword>
<accession>A0A5J4NRQ0</accession>
<dbReference type="Proteomes" id="UP000324629">
    <property type="component" value="Unassembled WGS sequence"/>
</dbReference>
<dbReference type="GO" id="GO:0000978">
    <property type="term" value="F:RNA polymerase II cis-regulatory region sequence-specific DNA binding"/>
    <property type="evidence" value="ECO:0007669"/>
    <property type="project" value="TreeGrafter"/>
</dbReference>
<evidence type="ECO:0000256" key="1">
    <source>
        <dbReference type="ARBA" id="ARBA00006882"/>
    </source>
</evidence>
<keyword evidence="8" id="KW-1185">Reference proteome</keyword>
<dbReference type="GO" id="GO:0005667">
    <property type="term" value="C:transcription regulator complex"/>
    <property type="evidence" value="ECO:0007669"/>
    <property type="project" value="TreeGrafter"/>
</dbReference>
<dbReference type="PANTHER" id="PTHR11462">
    <property type="entry name" value="JUN TRANSCRIPTION FACTOR-RELATED"/>
    <property type="match status" value="1"/>
</dbReference>
<organism evidence="7 8">
    <name type="scientific">Paragonimus westermani</name>
    <dbReference type="NCBI Taxonomy" id="34504"/>
    <lineage>
        <taxon>Eukaryota</taxon>
        <taxon>Metazoa</taxon>
        <taxon>Spiralia</taxon>
        <taxon>Lophotrochozoa</taxon>
        <taxon>Platyhelminthes</taxon>
        <taxon>Trematoda</taxon>
        <taxon>Digenea</taxon>
        <taxon>Plagiorchiida</taxon>
        <taxon>Troglotremata</taxon>
        <taxon>Troglotrematidae</taxon>
        <taxon>Paragonimus</taxon>
    </lineage>
</organism>
<protein>
    <recommendedName>
        <fullName evidence="6">BZIP domain-containing protein</fullName>
    </recommendedName>
</protein>
<dbReference type="InterPro" id="IPR004827">
    <property type="entry name" value="bZIP"/>
</dbReference>
<dbReference type="Pfam" id="PF00170">
    <property type="entry name" value="bZIP_1"/>
    <property type="match status" value="1"/>
</dbReference>
<dbReference type="Gene3D" id="1.20.5.170">
    <property type="match status" value="1"/>
</dbReference>
<feature type="compositionally biased region" description="Polar residues" evidence="5">
    <location>
        <begin position="775"/>
        <end position="793"/>
    </location>
</feature>
<dbReference type="SUPFAM" id="SSF57959">
    <property type="entry name" value="Leucine zipper domain"/>
    <property type="match status" value="1"/>
</dbReference>
<comment type="caution">
    <text evidence="7">The sequence shown here is derived from an EMBL/GenBank/DDBJ whole genome shotgun (WGS) entry which is preliminary data.</text>
</comment>
<evidence type="ECO:0000259" key="6">
    <source>
        <dbReference type="PROSITE" id="PS50217"/>
    </source>
</evidence>
<name>A0A5J4NRQ0_9TREM</name>
<dbReference type="InterPro" id="IPR050946">
    <property type="entry name" value="AP-1_TF_bZIP"/>
</dbReference>
<dbReference type="EMBL" id="QNGE01001163">
    <property type="protein sequence ID" value="KAA3678266.1"/>
    <property type="molecule type" value="Genomic_DNA"/>
</dbReference>
<evidence type="ECO:0000256" key="5">
    <source>
        <dbReference type="SAM" id="MobiDB-lite"/>
    </source>
</evidence>
<dbReference type="InterPro" id="IPR005643">
    <property type="entry name" value="JNK"/>
</dbReference>
<feature type="region of interest" description="Disordered" evidence="5">
    <location>
        <begin position="775"/>
        <end position="797"/>
    </location>
</feature>
<dbReference type="InterPro" id="IPR046347">
    <property type="entry name" value="bZIP_sf"/>
</dbReference>
<keyword evidence="3" id="KW-0238">DNA-binding</keyword>
<feature type="domain" description="BZIP" evidence="6">
    <location>
        <begin position="802"/>
        <end position="865"/>
    </location>
</feature>
<reference evidence="7 8" key="1">
    <citation type="journal article" date="2019" name="Gigascience">
        <title>Whole-genome sequence of the oriental lung fluke Paragonimus westermani.</title>
        <authorList>
            <person name="Oey H."/>
            <person name="Zakrzewski M."/>
            <person name="Narain K."/>
            <person name="Devi K.R."/>
            <person name="Agatsuma T."/>
            <person name="Nawaratna S."/>
            <person name="Gobert G.N."/>
            <person name="Jones M.K."/>
            <person name="Ragan M.A."/>
            <person name="McManus D.P."/>
            <person name="Krause L."/>
        </authorList>
    </citation>
    <scope>NUCLEOTIDE SEQUENCE [LARGE SCALE GENOMIC DNA]</scope>
    <source>
        <strain evidence="7 8">IND2009</strain>
    </source>
</reference>
<dbReference type="PANTHER" id="PTHR11462:SF35">
    <property type="entry name" value="TRANSCRIPTION FACTOR JRA"/>
    <property type="match status" value="1"/>
</dbReference>
<dbReference type="GO" id="GO:0042127">
    <property type="term" value="P:regulation of cell population proliferation"/>
    <property type="evidence" value="ECO:0007669"/>
    <property type="project" value="TreeGrafter"/>
</dbReference>
<keyword evidence="4" id="KW-0804">Transcription</keyword>
<gene>
    <name evidence="7" type="ORF">DEA37_0001555</name>
</gene>
<sequence length="915" mass="97503">MPNSECNTPFVRITDNSSTYPLRVITEYSNLNAHHTQSPVRPTSLGVCFTTSELKNGQAKEYPHDGSVQSWSVRAMDNTEFEKLLGQLGNGNSTPVTPTSFLNPRNITEDQEIFADNFSRTLNKLKAEHECTIATTIVGNTVPHVSDPSNAITSYLESYSPAVVVDTENEDQSIPETLIVPLNSNSSRLTNKQESSQRSAACVASSANVSRSNSFSQSQRTTTLLTHPCTRSASTGPASLTFESRPTWSGSHPLSASQNAMSQSIPMETSLPTILTIATSLKEACIYRRPSTSLPPCYGNTVLSSTTQDGALLSPLFQSRCSFPADSDRPPMLVRYALSDSSPPIQPNGSCTEGLLASLVSVSSSDTHRSTSTDTVGSFELRGTLGDLYTIIRSDSSVTSGLEMAPAVASCGSSVCTLRPSDPIDSASLLASKVPVTLLVSSDPTGGSLKIATVKQSSNGSGTVESQSVLDTSPQALPRFQASDAISLLHDTNSSTFLLNTDSQLQQLTALYPGLNGAVALTPNCSVSGSLNNGTAPFTVQSGADVSIDGFNFISTLPSASTTEVNMLGAQSIRVLQSAGLLQNGLAHFYGPQHEGISTFFPSSIENKGCTTGVPGQSVITSTPQLGLSSPASSMPCHISTSYPSVYQPPSSISIPINLKRNKRSASTFGRKCRVSNATAVMTNSGKCTSVMCADSSTDVNPYRAANVQPDEVQTGLKRPRNSAGTPLTVSTGLMLSDTYIDGTGTLVYVSEPHQSVAVKSEPLQADFLDSTSNHSEAFSTGTSRTLQGNTPSPIDGLDQSHLKLERKRARNRVAARRCRERKISLIRALETQVAERDAHVKSLEDMVALYRSEGERLRAHMEMLAGSYPSLKGELCQFPFLFQSRVVPDSEASQIVIPASSIHTELPSVSKHFS</sequence>